<dbReference type="Proteomes" id="UP000241890">
    <property type="component" value="Unassembled WGS sequence"/>
</dbReference>
<dbReference type="Pfam" id="PF25372">
    <property type="entry name" value="DUF7885"/>
    <property type="match status" value="1"/>
</dbReference>
<evidence type="ECO:0000256" key="1">
    <source>
        <dbReference type="SAM" id="MobiDB-lite"/>
    </source>
</evidence>
<feature type="region of interest" description="Disordered" evidence="1">
    <location>
        <begin position="1"/>
        <end position="111"/>
    </location>
</feature>
<accession>A0A2R5GAN2</accession>
<dbReference type="SUPFAM" id="SSF52047">
    <property type="entry name" value="RNI-like"/>
    <property type="match status" value="1"/>
</dbReference>
<dbReference type="GO" id="GO:0019005">
    <property type="term" value="C:SCF ubiquitin ligase complex"/>
    <property type="evidence" value="ECO:0007669"/>
    <property type="project" value="TreeGrafter"/>
</dbReference>
<evidence type="ECO:0000313" key="3">
    <source>
        <dbReference type="EMBL" id="GBG25603.1"/>
    </source>
</evidence>
<dbReference type="EMBL" id="BEYU01000013">
    <property type="protein sequence ID" value="GBG25603.1"/>
    <property type="molecule type" value="Genomic_DNA"/>
</dbReference>
<feature type="region of interest" description="Disordered" evidence="1">
    <location>
        <begin position="498"/>
        <end position="522"/>
    </location>
</feature>
<dbReference type="InterPro" id="IPR032675">
    <property type="entry name" value="LRR_dom_sf"/>
</dbReference>
<evidence type="ECO:0000259" key="2">
    <source>
        <dbReference type="Pfam" id="PF25372"/>
    </source>
</evidence>
<dbReference type="OrthoDB" id="2153609at2759"/>
<name>A0A2R5GAN2_9STRA</name>
<proteinExistence type="predicted"/>
<dbReference type="PANTHER" id="PTHR13318">
    <property type="entry name" value="PARTNER OF PAIRED, ISOFORM B-RELATED"/>
    <property type="match status" value="1"/>
</dbReference>
<dbReference type="Gene3D" id="3.80.10.10">
    <property type="entry name" value="Ribonuclease Inhibitor"/>
    <property type="match status" value="2"/>
</dbReference>
<evidence type="ECO:0000313" key="4">
    <source>
        <dbReference type="Proteomes" id="UP000241890"/>
    </source>
</evidence>
<feature type="compositionally biased region" description="Low complexity" evidence="1">
    <location>
        <begin position="461"/>
        <end position="476"/>
    </location>
</feature>
<feature type="domain" description="F-box/LRR-repeat protein 15-like leucin rich repeat" evidence="2">
    <location>
        <begin position="144"/>
        <end position="370"/>
    </location>
</feature>
<feature type="region of interest" description="Disordered" evidence="1">
    <location>
        <begin position="443"/>
        <end position="476"/>
    </location>
</feature>
<dbReference type="AlphaFoldDB" id="A0A2R5GAN2"/>
<reference evidence="3 4" key="1">
    <citation type="submission" date="2017-12" db="EMBL/GenBank/DDBJ databases">
        <title>Sequencing, de novo assembly and annotation of complete genome of a new Thraustochytrid species, strain FCC1311.</title>
        <authorList>
            <person name="Sedici K."/>
            <person name="Godart F."/>
            <person name="Aiese Cigliano R."/>
            <person name="Sanseverino W."/>
            <person name="Barakat M."/>
            <person name="Ortet P."/>
            <person name="Marechal E."/>
            <person name="Cagnac O."/>
            <person name="Amato A."/>
        </authorList>
    </citation>
    <scope>NUCLEOTIDE SEQUENCE [LARGE SCALE GENOMIC DNA]</scope>
</reference>
<protein>
    <submittedName>
        <fullName evidence="3">F-box/LRR-repeat protein 2</fullName>
    </submittedName>
</protein>
<organism evidence="3 4">
    <name type="scientific">Hondaea fermentalgiana</name>
    <dbReference type="NCBI Taxonomy" id="2315210"/>
    <lineage>
        <taxon>Eukaryota</taxon>
        <taxon>Sar</taxon>
        <taxon>Stramenopiles</taxon>
        <taxon>Bigyra</taxon>
        <taxon>Labyrinthulomycetes</taxon>
        <taxon>Thraustochytrida</taxon>
        <taxon>Thraustochytriidae</taxon>
        <taxon>Hondaea</taxon>
    </lineage>
</organism>
<gene>
    <name evidence="3" type="ORF">FCC1311_018222</name>
</gene>
<dbReference type="InterPro" id="IPR057207">
    <property type="entry name" value="FBXL15_LRR"/>
</dbReference>
<dbReference type="PANTHER" id="PTHR13318:SF190">
    <property type="entry name" value="PARTNER OF PAIRED, ISOFORM B"/>
    <property type="match status" value="1"/>
</dbReference>
<dbReference type="GO" id="GO:0031146">
    <property type="term" value="P:SCF-dependent proteasomal ubiquitin-dependent protein catabolic process"/>
    <property type="evidence" value="ECO:0007669"/>
    <property type="project" value="TreeGrafter"/>
</dbReference>
<sequence>MTQVLIKMKVKAKMRSDKIREEEEERQQQQQQQQQRLRRRRQQRSSNGTKEPGPQRQRGGQENAMEAGAKRTADRTAAAPAPHRKRQRLESAGAERARDLDGPQSISGRLPSSVLSTILGDFIGDAQILPLRAADRADKEACTQFLVKRSLLRAKTPNASEKSNNNNDKQIESWAKTLDHIVIDQDTEVSDADLCRIASKCPQLRSFTALRCAKVSAHGLKMFFGLSRKLESVHLEHCTHLDAPTLARLAEKCSDLRSLHVSHCPKLDPSCIRVLVQQCNLEKLVIRHCQDVSSDAVADLQKTSMRLGLRELNLEGCTALDDNALRSIALACPELEILTLSGIKSISDRAFAALAKNCPRLRRLEARDCSGVGSVGIALVLQLCKTLEHLEVAGTNIADICFLSLGPQRARPLSYLGLERCRALSASGLRAALERFPLATVRSSPHHGDLKNAEDSQGDHSPNSETSSMSTSTDAWASAQESSLAASVLASLKTNVPSCGPTSEKVASPVKHTPSRPLASLARPPLLSKLHWRGQVRRHKDHSRRLSTRAMIMQQLIASTHLSMQSDSEASEAFV</sequence>
<dbReference type="SMART" id="SM00367">
    <property type="entry name" value="LRR_CC"/>
    <property type="match status" value="8"/>
</dbReference>
<feature type="compositionally biased region" description="Basic and acidic residues" evidence="1">
    <location>
        <begin position="446"/>
        <end position="458"/>
    </location>
</feature>
<dbReference type="InParanoid" id="A0A2R5GAN2"/>
<dbReference type="InterPro" id="IPR006553">
    <property type="entry name" value="Leu-rich_rpt_Cys-con_subtyp"/>
</dbReference>
<keyword evidence="4" id="KW-1185">Reference proteome</keyword>
<comment type="caution">
    <text evidence="3">The sequence shown here is derived from an EMBL/GenBank/DDBJ whole genome shotgun (WGS) entry which is preliminary data.</text>
</comment>